<evidence type="ECO:0000313" key="2">
    <source>
        <dbReference type="EMBL" id="MPN35496.1"/>
    </source>
</evidence>
<feature type="domain" description="Endonuclease GajA/Old nuclease/RecF-like AAA" evidence="1">
    <location>
        <begin position="2"/>
        <end position="43"/>
    </location>
</feature>
<dbReference type="InterPro" id="IPR041685">
    <property type="entry name" value="AAA_GajA/Old/RecF-like"/>
</dbReference>
<dbReference type="Pfam" id="PF13175">
    <property type="entry name" value="AAA_15"/>
    <property type="match status" value="1"/>
</dbReference>
<proteinExistence type="predicted"/>
<gene>
    <name evidence="2" type="ORF">SDC9_182994</name>
</gene>
<dbReference type="AlphaFoldDB" id="A0A645HAE1"/>
<dbReference type="SUPFAM" id="SSF52540">
    <property type="entry name" value="P-loop containing nucleoside triphosphate hydrolases"/>
    <property type="match status" value="1"/>
</dbReference>
<sequence length="60" mass="6937">MLLIDEPEISLHIAWQKMFMDDLIKIADYKGIKAIVATHSPQILNGHWENQIDLGELYES</sequence>
<evidence type="ECO:0000259" key="1">
    <source>
        <dbReference type="Pfam" id="PF13175"/>
    </source>
</evidence>
<accession>A0A645HAE1</accession>
<dbReference type="PANTHER" id="PTHR43581">
    <property type="entry name" value="ATP/GTP PHOSPHATASE"/>
    <property type="match status" value="1"/>
</dbReference>
<dbReference type="EMBL" id="VSSQ01089124">
    <property type="protein sequence ID" value="MPN35496.1"/>
    <property type="molecule type" value="Genomic_DNA"/>
</dbReference>
<dbReference type="GO" id="GO:0005524">
    <property type="term" value="F:ATP binding"/>
    <property type="evidence" value="ECO:0007669"/>
    <property type="project" value="InterPro"/>
</dbReference>
<reference evidence="2" key="1">
    <citation type="submission" date="2019-08" db="EMBL/GenBank/DDBJ databases">
        <authorList>
            <person name="Kucharzyk K."/>
            <person name="Murdoch R.W."/>
            <person name="Higgins S."/>
            <person name="Loffler F."/>
        </authorList>
    </citation>
    <scope>NUCLEOTIDE SEQUENCE</scope>
</reference>
<comment type="caution">
    <text evidence="2">The sequence shown here is derived from an EMBL/GenBank/DDBJ whole genome shotgun (WGS) entry which is preliminary data.</text>
</comment>
<dbReference type="InterPro" id="IPR051396">
    <property type="entry name" value="Bact_Antivir_Def_Nuclease"/>
</dbReference>
<protein>
    <recommendedName>
        <fullName evidence="1">Endonuclease GajA/Old nuclease/RecF-like AAA domain-containing protein</fullName>
    </recommendedName>
</protein>
<name>A0A645HAE1_9ZZZZ</name>
<dbReference type="GO" id="GO:0016887">
    <property type="term" value="F:ATP hydrolysis activity"/>
    <property type="evidence" value="ECO:0007669"/>
    <property type="project" value="InterPro"/>
</dbReference>
<dbReference type="PANTHER" id="PTHR43581:SF2">
    <property type="entry name" value="EXCINUCLEASE ATPASE SUBUNIT"/>
    <property type="match status" value="1"/>
</dbReference>
<organism evidence="2">
    <name type="scientific">bioreactor metagenome</name>
    <dbReference type="NCBI Taxonomy" id="1076179"/>
    <lineage>
        <taxon>unclassified sequences</taxon>
        <taxon>metagenomes</taxon>
        <taxon>ecological metagenomes</taxon>
    </lineage>
</organism>
<dbReference type="Gene3D" id="3.40.50.300">
    <property type="entry name" value="P-loop containing nucleotide triphosphate hydrolases"/>
    <property type="match status" value="1"/>
</dbReference>
<dbReference type="InterPro" id="IPR027417">
    <property type="entry name" value="P-loop_NTPase"/>
</dbReference>